<dbReference type="GO" id="GO:0015205">
    <property type="term" value="F:nucleobase transmembrane transporter activity"/>
    <property type="evidence" value="ECO:0007669"/>
    <property type="project" value="TreeGrafter"/>
</dbReference>
<feature type="transmembrane region" description="Helical" evidence="7">
    <location>
        <begin position="115"/>
        <end position="134"/>
    </location>
</feature>
<evidence type="ECO:0000256" key="2">
    <source>
        <dbReference type="ARBA" id="ARBA00008974"/>
    </source>
</evidence>
<protein>
    <submittedName>
        <fullName evidence="8">Putative allantoin permease</fullName>
    </submittedName>
</protein>
<feature type="transmembrane region" description="Helical" evidence="7">
    <location>
        <begin position="168"/>
        <end position="185"/>
    </location>
</feature>
<dbReference type="Proteomes" id="UP000193689">
    <property type="component" value="Unassembled WGS sequence"/>
</dbReference>
<sequence length="563" mass="62065">MATSRLRHVLRTKGTNGTEGHEKPYGKLSNEDLTPTPPSQRNWSPMYFFAFQFSIAFSPTTYNIGSSLFAVGLNWWTIIIAAFVGTGLCCGVLYLNSRGPSWYHVGFPVYVRATAGIYGSMWFIFIRMIVAVFYEGTQTYYASRLLGVALRAVFGKGWENIPNHLPEAAGITTSQMLAFFLTWLIQLPSAWIHPSKVGPLFVVKSVLSPIAYFVTMIWAVTAFKGVELDLGSKTTTGGDLGWSFMKAINTVVSGVIPPMVNIADLARYGNRPKDVNPLIAGLFISKPVVILVGLFTTAAGAKRFGVANWNLWDFYSLVLDNYWSPSTRALIFLGAFIQALATICTNISSNAIPIGCDLAGLFPSYFTIVRGQIMCNLLIWAVVPWLLVNSAKNFITFLDSYLCFISPILGCMIVDYWLVRRGNMHIPSLYRLELSSPYYYTMGFNLRAFVAWASGVVLVISGIAGAISPGSVSDTAVNLYNCGFILSFTAGAVVYYGLCKVFPPKIYPDGVHEHETNTWESLVPTEGFFYDDVTMPEYIRERVVIGETSSPGLEPNASIAKKA</sequence>
<comment type="subcellular location">
    <subcellularLocation>
        <location evidence="1">Membrane</location>
        <topology evidence="1">Multi-pass membrane protein</topology>
    </subcellularLocation>
</comment>
<dbReference type="GO" id="GO:0005886">
    <property type="term" value="C:plasma membrane"/>
    <property type="evidence" value="ECO:0007669"/>
    <property type="project" value="TreeGrafter"/>
</dbReference>
<reference evidence="8 9" key="1">
    <citation type="submission" date="2016-07" db="EMBL/GenBank/DDBJ databases">
        <title>Pervasive Adenine N6-methylation of Active Genes in Fungi.</title>
        <authorList>
            <consortium name="DOE Joint Genome Institute"/>
            <person name="Mondo S.J."/>
            <person name="Dannebaum R.O."/>
            <person name="Kuo R.C."/>
            <person name="Labutti K."/>
            <person name="Haridas S."/>
            <person name="Kuo A."/>
            <person name="Salamov A."/>
            <person name="Ahrendt S.R."/>
            <person name="Lipzen A."/>
            <person name="Sullivan W."/>
            <person name="Andreopoulos W.B."/>
            <person name="Clum A."/>
            <person name="Lindquist E."/>
            <person name="Daum C."/>
            <person name="Ramamoorthy G.K."/>
            <person name="Gryganskyi A."/>
            <person name="Culley D."/>
            <person name="Magnuson J.K."/>
            <person name="James T.Y."/>
            <person name="O'Malley M.A."/>
            <person name="Stajich J.E."/>
            <person name="Spatafora J.W."/>
            <person name="Visel A."/>
            <person name="Grigoriev I.V."/>
        </authorList>
    </citation>
    <scope>NUCLEOTIDE SEQUENCE [LARGE SCALE GENOMIC DNA]</scope>
    <source>
        <strain evidence="8 9">CBS 129021</strain>
    </source>
</reference>
<feature type="transmembrane region" description="Helical" evidence="7">
    <location>
        <begin position="47"/>
        <end position="69"/>
    </location>
</feature>
<accession>A0A1Y2E8P9</accession>
<feature type="transmembrane region" description="Helical" evidence="7">
    <location>
        <begin position="368"/>
        <end position="388"/>
    </location>
</feature>
<dbReference type="PANTHER" id="PTHR30618">
    <property type="entry name" value="NCS1 FAMILY PURINE/PYRIMIDINE TRANSPORTER"/>
    <property type="match status" value="1"/>
</dbReference>
<feature type="transmembrane region" description="Helical" evidence="7">
    <location>
        <begin position="197"/>
        <end position="220"/>
    </location>
</feature>
<evidence type="ECO:0000256" key="3">
    <source>
        <dbReference type="ARBA" id="ARBA00022692"/>
    </source>
</evidence>
<keyword evidence="5 7" id="KW-0472">Membrane</keyword>
<comment type="caution">
    <text evidence="8">The sequence shown here is derived from an EMBL/GenBank/DDBJ whole genome shotgun (WGS) entry which is preliminary data.</text>
</comment>
<dbReference type="InterPro" id="IPR001248">
    <property type="entry name" value="Pur-cyt_permease"/>
</dbReference>
<dbReference type="RefSeq" id="XP_040717859.1">
    <property type="nucleotide sequence ID" value="XM_040865001.1"/>
</dbReference>
<evidence type="ECO:0000256" key="6">
    <source>
        <dbReference type="SAM" id="MobiDB-lite"/>
    </source>
</evidence>
<feature type="transmembrane region" description="Helical" evidence="7">
    <location>
        <begin position="278"/>
        <end position="301"/>
    </location>
</feature>
<proteinExistence type="inferred from homology"/>
<feature type="region of interest" description="Disordered" evidence="6">
    <location>
        <begin position="12"/>
        <end position="33"/>
    </location>
</feature>
<feature type="transmembrane region" description="Helical" evidence="7">
    <location>
        <begin position="400"/>
        <end position="419"/>
    </location>
</feature>
<feature type="transmembrane region" description="Helical" evidence="7">
    <location>
        <begin position="329"/>
        <end position="348"/>
    </location>
</feature>
<name>A0A1Y2E8P9_9PEZI</name>
<evidence type="ECO:0000313" key="9">
    <source>
        <dbReference type="Proteomes" id="UP000193689"/>
    </source>
</evidence>
<evidence type="ECO:0000256" key="4">
    <source>
        <dbReference type="ARBA" id="ARBA00022989"/>
    </source>
</evidence>
<keyword evidence="4 7" id="KW-1133">Transmembrane helix</keyword>
<dbReference type="Pfam" id="PF02133">
    <property type="entry name" value="Transp_cyt_pur"/>
    <property type="match status" value="1"/>
</dbReference>
<dbReference type="InterPro" id="IPR045225">
    <property type="entry name" value="Uracil/uridine/allantoin_perm"/>
</dbReference>
<evidence type="ECO:0000313" key="8">
    <source>
        <dbReference type="EMBL" id="ORY67235.1"/>
    </source>
</evidence>
<dbReference type="EMBL" id="MCFJ01000004">
    <property type="protein sequence ID" value="ORY67235.1"/>
    <property type="molecule type" value="Genomic_DNA"/>
</dbReference>
<dbReference type="Gene3D" id="1.10.4160.10">
    <property type="entry name" value="Hydantoin permease"/>
    <property type="match status" value="1"/>
</dbReference>
<evidence type="ECO:0000256" key="7">
    <source>
        <dbReference type="SAM" id="Phobius"/>
    </source>
</evidence>
<evidence type="ECO:0000256" key="1">
    <source>
        <dbReference type="ARBA" id="ARBA00004141"/>
    </source>
</evidence>
<gene>
    <name evidence="8" type="ORF">BCR38DRAFT_509968</name>
</gene>
<keyword evidence="9" id="KW-1185">Reference proteome</keyword>
<feature type="transmembrane region" description="Helical" evidence="7">
    <location>
        <begin position="479"/>
        <end position="498"/>
    </location>
</feature>
<keyword evidence="3 7" id="KW-0812">Transmembrane</keyword>
<dbReference type="InParanoid" id="A0A1Y2E8P9"/>
<dbReference type="AlphaFoldDB" id="A0A1Y2E8P9"/>
<dbReference type="GeneID" id="63781213"/>
<dbReference type="OrthoDB" id="2018619at2759"/>
<dbReference type="PANTHER" id="PTHR30618:SF0">
    <property type="entry name" value="PURINE-URACIL PERMEASE NCS1"/>
    <property type="match status" value="1"/>
</dbReference>
<feature type="transmembrane region" description="Helical" evidence="7">
    <location>
        <begin position="439"/>
        <end position="467"/>
    </location>
</feature>
<dbReference type="CDD" id="cd11482">
    <property type="entry name" value="SLC-NCS1sbd_NRT1-like"/>
    <property type="match status" value="1"/>
</dbReference>
<evidence type="ECO:0000256" key="5">
    <source>
        <dbReference type="ARBA" id="ARBA00023136"/>
    </source>
</evidence>
<feature type="transmembrane region" description="Helical" evidence="7">
    <location>
        <begin position="75"/>
        <end position="95"/>
    </location>
</feature>
<organism evidence="8 9">
    <name type="scientific">Pseudomassariella vexata</name>
    <dbReference type="NCBI Taxonomy" id="1141098"/>
    <lineage>
        <taxon>Eukaryota</taxon>
        <taxon>Fungi</taxon>
        <taxon>Dikarya</taxon>
        <taxon>Ascomycota</taxon>
        <taxon>Pezizomycotina</taxon>
        <taxon>Sordariomycetes</taxon>
        <taxon>Xylariomycetidae</taxon>
        <taxon>Amphisphaeriales</taxon>
        <taxon>Pseudomassariaceae</taxon>
        <taxon>Pseudomassariella</taxon>
    </lineage>
</organism>
<comment type="similarity">
    <text evidence="2">Belongs to the purine-cytosine permease (2.A.39) family.</text>
</comment>